<feature type="region of interest" description="Disordered" evidence="5">
    <location>
        <begin position="743"/>
        <end position="853"/>
    </location>
</feature>
<keyword evidence="2" id="KW-0677">Repeat</keyword>
<dbReference type="STRING" id="1890364.A0A2P6NWM1"/>
<evidence type="ECO:0000256" key="2">
    <source>
        <dbReference type="ARBA" id="ARBA00022737"/>
    </source>
</evidence>
<feature type="repeat" description="WD" evidence="3">
    <location>
        <begin position="1089"/>
        <end position="1122"/>
    </location>
</feature>
<dbReference type="CDD" id="cd00200">
    <property type="entry name" value="WD40"/>
    <property type="match status" value="1"/>
</dbReference>
<dbReference type="Pfam" id="PF00400">
    <property type="entry name" value="WD40"/>
    <property type="match status" value="9"/>
</dbReference>
<feature type="repeat" description="WD" evidence="3">
    <location>
        <begin position="996"/>
        <end position="1036"/>
    </location>
</feature>
<dbReference type="InterPro" id="IPR001680">
    <property type="entry name" value="WD40_rpt"/>
</dbReference>
<feature type="coiled-coil region" evidence="4">
    <location>
        <begin position="255"/>
        <end position="296"/>
    </location>
</feature>
<evidence type="ECO:0000313" key="6">
    <source>
        <dbReference type="EMBL" id="PRP88350.1"/>
    </source>
</evidence>
<dbReference type="PROSITE" id="PS50082">
    <property type="entry name" value="WD_REPEATS_2"/>
    <property type="match status" value="9"/>
</dbReference>
<feature type="compositionally biased region" description="Polar residues" evidence="5">
    <location>
        <begin position="743"/>
        <end position="778"/>
    </location>
</feature>
<feature type="region of interest" description="Disordered" evidence="5">
    <location>
        <begin position="556"/>
        <end position="722"/>
    </location>
</feature>
<dbReference type="OrthoDB" id="674604at2759"/>
<sequence length="1239" mass="138682">MQQSKGPIHQSEPDRTDSPPPENIPERITPLEPVNVNTSNDSNDSTWAKPRQRGAENTHWGWKKSYVSPRSPDIIDRRFRIGPPDTYPDYNLDRLSGYIDEHTAILKQSIMSEYTALKQEMYRRDQQKIAQQDHINRTELRACQRELVETKDLLARAESALAKRDLIVNRLAYNRANRSEATEGVSLYMIEHSKWTGVQRKKESKRKLKEALTHRRTYVLSRIFKTWCRDARMTRSTTVDRHWHNRMEDVSRDIVSYYEEQLRKLNSELAREQQQIEKLMTERSKYQQEMRQAFMRGVASLNLEAMSLMNHTGEMNAVTDATPNLSSTQHRQRAPTETLNSEDYPEEVTQTLSERSFQQNLRRPPSTLHPGSTLNSTSSLDVSSTQQSRSSQPRGPPQHLTQPNPSIPILNHTSGPINKQPSKSQNMRINPNRSADVYHQVVRAPPAANNSMGGTMRSTGTNRSHSIAPDTAVVQQDEEKWKENAARNASNFEMIFANYSFDCLLSNEHHHRSMMDREQVKEAVTIFKELLDEDLITPQEFERKRLEIIGLMKRDIQSPSSPIPSSERSHHPSRSSNLTDVTPASPPTIQEKLSPRILSPSPSVSSIDTNASNPSTQVRKTQSNETGNRFPTSLTRTDPPKTLPSATVLDKTKSLDTVERKTPAHETFDKQKSLDIPSPTISPADPSEKTVWRRTRPGETQNPPTSPPIKSSDVAPPKEDGQSVIRGQIDKFGSLKLTGSSRESVLASLQQPQQRTHRPITQNFSRMSTAKPNTPSNQNPNANANAKPNANANAKPNANANAKPNANANAKPPITLVSSTPTSTPPVQQNTVTPSPASLPPEPTDNTEPEQNGEGLQNVAKIQAHTNHIFALALSTTSPLLYSASGDHTIKVWDLETLECVQTMPDHRETVYALASDERYLYSGGWDATARVWRADNHQCVSVLKGHTKHVSAIVRGGEGRGNDVIYTGSWDKTINVWDAEKFTLVETMGNENKSIEGHTNSVSSLAPIPNCSIVSGSYDKTVKVWRADNHQCVSVLKGHTKHVSAIVRGGEGRGNDVIYTGSWDKTINVWDAEKFTLVETMGNENKSIEGHTNSVSSLVPIPNCSIVSGSYDKTVKLWNTRYKCERTHRGHTDWVYTVAASDIHFYSGSRDTTIKIWDIETGLNLSTLNGHKSYVSCVAICGDKLYSGSMDKTIKVWDLKSLKCVQTLTGHTANVFSLIATENTLISAGWDRNVFIWQ</sequence>
<dbReference type="InParanoid" id="A0A2P6NWM1"/>
<dbReference type="InterPro" id="IPR019775">
    <property type="entry name" value="WD40_repeat_CS"/>
</dbReference>
<dbReference type="SUPFAM" id="SSF50978">
    <property type="entry name" value="WD40 repeat-like"/>
    <property type="match status" value="2"/>
</dbReference>
<feature type="repeat" description="WD" evidence="3">
    <location>
        <begin position="1037"/>
        <end position="1081"/>
    </location>
</feature>
<feature type="repeat" description="WD" evidence="3">
    <location>
        <begin position="1169"/>
        <end position="1208"/>
    </location>
</feature>
<evidence type="ECO:0000313" key="7">
    <source>
        <dbReference type="Proteomes" id="UP000241769"/>
    </source>
</evidence>
<dbReference type="InterPro" id="IPR044715">
    <property type="entry name" value="WDR86-like"/>
</dbReference>
<dbReference type="Proteomes" id="UP000241769">
    <property type="component" value="Unassembled WGS sequence"/>
</dbReference>
<feature type="region of interest" description="Disordered" evidence="5">
    <location>
        <begin position="1"/>
        <end position="56"/>
    </location>
</feature>
<feature type="region of interest" description="Disordered" evidence="5">
    <location>
        <begin position="318"/>
        <end position="430"/>
    </location>
</feature>
<feature type="repeat" description="WD" evidence="3">
    <location>
        <begin position="862"/>
        <end position="903"/>
    </location>
</feature>
<keyword evidence="1 3" id="KW-0853">WD repeat</keyword>
<feature type="repeat" description="WD" evidence="3">
    <location>
        <begin position="944"/>
        <end position="988"/>
    </location>
</feature>
<dbReference type="InterPro" id="IPR020472">
    <property type="entry name" value="WD40_PAC1"/>
</dbReference>
<name>A0A2P6NWM1_9EUKA</name>
<evidence type="ECO:0000256" key="3">
    <source>
        <dbReference type="PROSITE-ProRule" id="PRU00221"/>
    </source>
</evidence>
<reference evidence="6 7" key="1">
    <citation type="journal article" date="2018" name="Genome Biol. Evol.">
        <title>Multiple Roots of Fruiting Body Formation in Amoebozoa.</title>
        <authorList>
            <person name="Hillmann F."/>
            <person name="Forbes G."/>
            <person name="Novohradska S."/>
            <person name="Ferling I."/>
            <person name="Riege K."/>
            <person name="Groth M."/>
            <person name="Westermann M."/>
            <person name="Marz M."/>
            <person name="Spaller T."/>
            <person name="Winckler T."/>
            <person name="Schaap P."/>
            <person name="Glockner G."/>
        </authorList>
    </citation>
    <scope>NUCLEOTIDE SEQUENCE [LARGE SCALE GENOMIC DNA]</scope>
    <source>
        <strain evidence="6 7">Jena</strain>
    </source>
</reference>
<evidence type="ECO:0000256" key="1">
    <source>
        <dbReference type="ARBA" id="ARBA00022574"/>
    </source>
</evidence>
<evidence type="ECO:0000256" key="5">
    <source>
        <dbReference type="SAM" id="MobiDB-lite"/>
    </source>
</evidence>
<organism evidence="6 7">
    <name type="scientific">Planoprotostelium fungivorum</name>
    <dbReference type="NCBI Taxonomy" id="1890364"/>
    <lineage>
        <taxon>Eukaryota</taxon>
        <taxon>Amoebozoa</taxon>
        <taxon>Evosea</taxon>
        <taxon>Variosea</taxon>
        <taxon>Cavosteliida</taxon>
        <taxon>Cavosteliaceae</taxon>
        <taxon>Planoprotostelium</taxon>
    </lineage>
</organism>
<dbReference type="PANTHER" id="PTHR44489">
    <property type="match status" value="1"/>
</dbReference>
<dbReference type="PRINTS" id="PR00320">
    <property type="entry name" value="GPROTEINBRPT"/>
</dbReference>
<feature type="compositionally biased region" description="Polar residues" evidence="5">
    <location>
        <begin position="319"/>
        <end position="341"/>
    </location>
</feature>
<dbReference type="AlphaFoldDB" id="A0A2P6NWM1"/>
<dbReference type="Gene3D" id="2.130.10.10">
    <property type="entry name" value="YVTN repeat-like/Quinoprotein amine dehydrogenase"/>
    <property type="match status" value="3"/>
</dbReference>
<dbReference type="PANTHER" id="PTHR44489:SF11">
    <property type="entry name" value="WD REPEAT DOMAIN 86"/>
    <property type="match status" value="1"/>
</dbReference>
<keyword evidence="7" id="KW-1185">Reference proteome</keyword>
<dbReference type="SMART" id="SM00320">
    <property type="entry name" value="WD40"/>
    <property type="match status" value="9"/>
</dbReference>
<feature type="compositionally biased region" description="Polar residues" evidence="5">
    <location>
        <begin position="600"/>
        <end position="636"/>
    </location>
</feature>
<dbReference type="InterPro" id="IPR036322">
    <property type="entry name" value="WD40_repeat_dom_sf"/>
</dbReference>
<keyword evidence="4" id="KW-0175">Coiled coil</keyword>
<protein>
    <submittedName>
        <fullName evidence="6">NB-ARC domain-containing protein</fullName>
    </submittedName>
</protein>
<feature type="repeat" description="WD" evidence="3">
    <location>
        <begin position="904"/>
        <end position="943"/>
    </location>
</feature>
<evidence type="ECO:0000256" key="4">
    <source>
        <dbReference type="SAM" id="Coils"/>
    </source>
</evidence>
<feature type="compositionally biased region" description="Polar residues" evidence="5">
    <location>
        <begin position="348"/>
        <end position="361"/>
    </location>
</feature>
<feature type="compositionally biased region" description="Low complexity" evidence="5">
    <location>
        <begin position="34"/>
        <end position="46"/>
    </location>
</feature>
<feature type="compositionally biased region" description="Basic and acidic residues" evidence="5">
    <location>
        <begin position="650"/>
        <end position="673"/>
    </location>
</feature>
<feature type="compositionally biased region" description="Polar residues" evidence="5">
    <location>
        <begin position="411"/>
        <end position="430"/>
    </location>
</feature>
<feature type="repeat" description="WD" evidence="3">
    <location>
        <begin position="1129"/>
        <end position="1168"/>
    </location>
</feature>
<feature type="region of interest" description="Disordered" evidence="5">
    <location>
        <begin position="446"/>
        <end position="467"/>
    </location>
</feature>
<accession>A0A2P6NWM1</accession>
<feature type="compositionally biased region" description="Low complexity" evidence="5">
    <location>
        <begin position="372"/>
        <end position="392"/>
    </location>
</feature>
<dbReference type="InterPro" id="IPR015943">
    <property type="entry name" value="WD40/YVTN_repeat-like_dom_sf"/>
</dbReference>
<dbReference type="EMBL" id="MDYQ01000011">
    <property type="protein sequence ID" value="PRP88350.1"/>
    <property type="molecule type" value="Genomic_DNA"/>
</dbReference>
<feature type="repeat" description="WD" evidence="3">
    <location>
        <begin position="1209"/>
        <end position="1239"/>
    </location>
</feature>
<feature type="compositionally biased region" description="Polar residues" evidence="5">
    <location>
        <begin position="448"/>
        <end position="465"/>
    </location>
</feature>
<dbReference type="PROSITE" id="PS00678">
    <property type="entry name" value="WD_REPEATS_1"/>
    <property type="match status" value="3"/>
</dbReference>
<feature type="compositionally biased region" description="Low complexity" evidence="5">
    <location>
        <begin position="779"/>
        <end position="836"/>
    </location>
</feature>
<gene>
    <name evidence="6" type="ORF">PROFUN_03264</name>
</gene>
<comment type="caution">
    <text evidence="6">The sequence shown here is derived from an EMBL/GenBank/DDBJ whole genome shotgun (WGS) entry which is preliminary data.</text>
</comment>
<proteinExistence type="predicted"/>
<dbReference type="PROSITE" id="PS50294">
    <property type="entry name" value="WD_REPEATS_REGION"/>
    <property type="match status" value="6"/>
</dbReference>